<dbReference type="InterPro" id="IPR025746">
    <property type="entry name" value="PilX_N_dom"/>
</dbReference>
<sequence>MKSAHAHQTSKEQGASLIVVMLILVIVSILGISGVQISMMAERGTRNDRDTQIAWQATEAALMDAEFDILGQPAASTTKRNSIFKRGNTDIAQFAPDCGNSGNTTGLCSLNAAGKPAWLAVNFLSTDTNKPTTEFGQFTGRTFPSGAAGIQPARPPRYVIEPIPEPSMSRTKNPTEIKYIYRITAMGFGPNEDTQTVSQVIFRN</sequence>
<feature type="domain" description="PilX/PilW C-terminal" evidence="2">
    <location>
        <begin position="109"/>
        <end position="203"/>
    </location>
</feature>
<dbReference type="STRING" id="187868.SAMN05192589_108188"/>
<evidence type="ECO:0000259" key="3">
    <source>
        <dbReference type="Pfam" id="PF14341"/>
    </source>
</evidence>
<accession>A0A1G6X643</accession>
<dbReference type="OrthoDB" id="5405962at2"/>
<gene>
    <name evidence="4" type="ORF">SAMN05192589_108188</name>
</gene>
<dbReference type="InterPro" id="IPR025205">
    <property type="entry name" value="PilX/PilW_C"/>
</dbReference>
<proteinExistence type="predicted"/>
<protein>
    <submittedName>
        <fullName evidence="4">Type IV pilus assembly protein PilX</fullName>
    </submittedName>
</protein>
<name>A0A1G6X643_9BURK</name>
<evidence type="ECO:0000256" key="1">
    <source>
        <dbReference type="SAM" id="Phobius"/>
    </source>
</evidence>
<keyword evidence="1" id="KW-0812">Transmembrane</keyword>
<dbReference type="Pfam" id="PF13681">
    <property type="entry name" value="PilX"/>
    <property type="match status" value="1"/>
</dbReference>
<dbReference type="Proteomes" id="UP000198781">
    <property type="component" value="Unassembled WGS sequence"/>
</dbReference>
<reference evidence="4 5" key="1">
    <citation type="submission" date="2016-10" db="EMBL/GenBank/DDBJ databases">
        <authorList>
            <person name="de Groot N.N."/>
        </authorList>
    </citation>
    <scope>NUCLEOTIDE SEQUENCE [LARGE SCALE GENOMIC DNA]</scope>
    <source>
        <strain evidence="4 5">DSM 16619</strain>
    </source>
</reference>
<evidence type="ECO:0000259" key="2">
    <source>
        <dbReference type="Pfam" id="PF13681"/>
    </source>
</evidence>
<keyword evidence="1" id="KW-0472">Membrane</keyword>
<keyword evidence="5" id="KW-1185">Reference proteome</keyword>
<feature type="domain" description="Type 4 fimbrial biogenesis protein PilX N-terminal" evidence="3">
    <location>
        <begin position="13"/>
        <end position="62"/>
    </location>
</feature>
<dbReference type="RefSeq" id="WP_092744438.1">
    <property type="nucleotide sequence ID" value="NZ_FMZC01000008.1"/>
</dbReference>
<evidence type="ECO:0000313" key="4">
    <source>
        <dbReference type="EMBL" id="SDD73353.1"/>
    </source>
</evidence>
<evidence type="ECO:0000313" key="5">
    <source>
        <dbReference type="Proteomes" id="UP000198781"/>
    </source>
</evidence>
<dbReference type="Pfam" id="PF14341">
    <property type="entry name" value="PilX_N"/>
    <property type="match status" value="1"/>
</dbReference>
<feature type="transmembrane region" description="Helical" evidence="1">
    <location>
        <begin position="15"/>
        <end position="37"/>
    </location>
</feature>
<dbReference type="AlphaFoldDB" id="A0A1G6X643"/>
<keyword evidence="1" id="KW-1133">Transmembrane helix</keyword>
<dbReference type="EMBL" id="FMZC01000008">
    <property type="protein sequence ID" value="SDD73353.1"/>
    <property type="molecule type" value="Genomic_DNA"/>
</dbReference>
<organism evidence="4 5">
    <name type="scientific">Paracidovorax valerianellae</name>
    <dbReference type="NCBI Taxonomy" id="187868"/>
    <lineage>
        <taxon>Bacteria</taxon>
        <taxon>Pseudomonadati</taxon>
        <taxon>Pseudomonadota</taxon>
        <taxon>Betaproteobacteria</taxon>
        <taxon>Burkholderiales</taxon>
        <taxon>Comamonadaceae</taxon>
        <taxon>Paracidovorax</taxon>
    </lineage>
</organism>